<dbReference type="AlphaFoldDB" id="A0A927FVQ7"/>
<keyword evidence="2" id="KW-1185">Reference proteome</keyword>
<protein>
    <submittedName>
        <fullName evidence="1">Uncharacterized protein</fullName>
    </submittedName>
</protein>
<sequence length="106" mass="11621">MNDLSEWLEQQNGGIRTYTEFQRKAYVLARENSADAALLALLGGVAARFAARFEGEPLSVDDAAEAITQFKRILHKAIAVAAGNVTEKMDFANDIATYDLLDARSQ</sequence>
<name>A0A927FVQ7_9HYPH</name>
<evidence type="ECO:0000313" key="1">
    <source>
        <dbReference type="EMBL" id="MBD8066836.1"/>
    </source>
</evidence>
<evidence type="ECO:0000313" key="2">
    <source>
        <dbReference type="Proteomes" id="UP000654108"/>
    </source>
</evidence>
<gene>
    <name evidence="1" type="ORF">IC608_15280</name>
</gene>
<organism evidence="1 2">
    <name type="scientific">Devosia oryzisoli</name>
    <dbReference type="NCBI Taxonomy" id="2774138"/>
    <lineage>
        <taxon>Bacteria</taxon>
        <taxon>Pseudomonadati</taxon>
        <taxon>Pseudomonadota</taxon>
        <taxon>Alphaproteobacteria</taxon>
        <taxon>Hyphomicrobiales</taxon>
        <taxon>Devosiaceae</taxon>
        <taxon>Devosia</taxon>
    </lineage>
</organism>
<comment type="caution">
    <text evidence="1">The sequence shown here is derived from an EMBL/GenBank/DDBJ whole genome shotgun (WGS) entry which is preliminary data.</text>
</comment>
<dbReference type="EMBL" id="JACYFU010000004">
    <property type="protein sequence ID" value="MBD8066836.1"/>
    <property type="molecule type" value="Genomic_DNA"/>
</dbReference>
<dbReference type="Proteomes" id="UP000654108">
    <property type="component" value="Unassembled WGS sequence"/>
</dbReference>
<proteinExistence type="predicted"/>
<accession>A0A927FVQ7</accession>
<dbReference type="RefSeq" id="WP_191777307.1">
    <property type="nucleotide sequence ID" value="NZ_JACYFU010000004.1"/>
</dbReference>
<reference evidence="1" key="1">
    <citation type="submission" date="2020-09" db="EMBL/GenBank/DDBJ databases">
        <title>Genome seq and assembly of Devosia sp.</title>
        <authorList>
            <person name="Chhetri G."/>
        </authorList>
    </citation>
    <scope>NUCLEOTIDE SEQUENCE</scope>
    <source>
        <strain evidence="1">PTR5</strain>
    </source>
</reference>